<name>A0A4R6BB30_9STAP</name>
<dbReference type="PROSITE" id="PS51257">
    <property type="entry name" value="PROKAR_LIPOPROTEIN"/>
    <property type="match status" value="1"/>
</dbReference>
<keyword evidence="2" id="KW-1185">Reference proteome</keyword>
<comment type="caution">
    <text evidence="1">The sequence shown here is derived from an EMBL/GenBank/DDBJ whole genome shotgun (WGS) entry which is preliminary data.</text>
</comment>
<dbReference type="RefSeq" id="WP_133432656.1">
    <property type="nucleotide sequence ID" value="NZ_SCWA01000021.1"/>
</dbReference>
<dbReference type="OrthoDB" id="2932050at2"/>
<evidence type="ECO:0000313" key="1">
    <source>
        <dbReference type="EMBL" id="TDL94169.1"/>
    </source>
</evidence>
<reference evidence="1 2" key="1">
    <citation type="submission" date="2019-01" db="EMBL/GenBank/DDBJ databases">
        <title>Draft genome sequences of the type strains of six Macrococcus species.</title>
        <authorList>
            <person name="Mazhar S."/>
            <person name="Altermann E."/>
            <person name="Hill C."/>
            <person name="Mcauliffe O."/>
        </authorList>
    </citation>
    <scope>NUCLEOTIDE SEQUENCE [LARGE SCALE GENOMIC DNA]</scope>
    <source>
        <strain evidence="1 2">CCM4811</strain>
    </source>
</reference>
<dbReference type="Proteomes" id="UP000295310">
    <property type="component" value="Unassembled WGS sequence"/>
</dbReference>
<organism evidence="1 2">
    <name type="scientific">Macrococcus brunensis</name>
    <dbReference type="NCBI Taxonomy" id="198483"/>
    <lineage>
        <taxon>Bacteria</taxon>
        <taxon>Bacillati</taxon>
        <taxon>Bacillota</taxon>
        <taxon>Bacilli</taxon>
        <taxon>Bacillales</taxon>
        <taxon>Staphylococcaceae</taxon>
        <taxon>Macrococcus</taxon>
    </lineage>
</organism>
<evidence type="ECO:0000313" key="2">
    <source>
        <dbReference type="Proteomes" id="UP000295310"/>
    </source>
</evidence>
<gene>
    <name evidence="1" type="ORF">ERX27_09840</name>
</gene>
<protein>
    <recommendedName>
        <fullName evidence="3">Lipoprotein</fullName>
    </recommendedName>
</protein>
<dbReference type="AlphaFoldDB" id="A0A4R6BB30"/>
<proteinExistence type="predicted"/>
<accession>A0A4R6BB30</accession>
<evidence type="ECO:0008006" key="3">
    <source>
        <dbReference type="Google" id="ProtNLM"/>
    </source>
</evidence>
<dbReference type="EMBL" id="SCWA01000021">
    <property type="protein sequence ID" value="TDL94169.1"/>
    <property type="molecule type" value="Genomic_DNA"/>
</dbReference>
<sequence length="130" mass="14906">MKKLLLASLAAGVLLAGCSEEKSNEKFEKEEQELSKATKKYDLVFAELIADGDKDTATYQIAYKDGGKIKYLVKDGDHYHERILKDPEAKPYMVRKPDKEKEVFVYRQPYMVYGQDESFEADVKDKSVVK</sequence>